<accession>A0AAD4VNF7</accession>
<feature type="region of interest" description="Disordered" evidence="1">
    <location>
        <begin position="1"/>
        <end position="78"/>
    </location>
</feature>
<dbReference type="PANTHER" id="PTHR33116:SF70">
    <property type="entry name" value="NON-LTR RETROELEMENT REVERSE TRANSCRIPTASE-LIKE PROTEIN"/>
    <property type="match status" value="1"/>
</dbReference>
<evidence type="ECO:0000313" key="2">
    <source>
        <dbReference type="EMBL" id="KAI5327836.1"/>
    </source>
</evidence>
<reference evidence="2 3" key="1">
    <citation type="journal article" date="2022" name="G3 (Bethesda)">
        <title>Whole-genome sequence and methylome profiling of the almond [Prunus dulcis (Mill.) D.A. Webb] cultivar 'Nonpareil'.</title>
        <authorList>
            <person name="D'Amico-Willman K.M."/>
            <person name="Ouma W.Z."/>
            <person name="Meulia T."/>
            <person name="Sideli G.M."/>
            <person name="Gradziel T.M."/>
            <person name="Fresnedo-Ramirez J."/>
        </authorList>
    </citation>
    <scope>NUCLEOTIDE SEQUENCE [LARGE SCALE GENOMIC DNA]</scope>
    <source>
        <strain evidence="2">Clone GOH B32 T37-40</strain>
    </source>
</reference>
<dbReference type="PANTHER" id="PTHR33116">
    <property type="entry name" value="REVERSE TRANSCRIPTASE ZINC-BINDING DOMAIN-CONTAINING PROTEIN-RELATED-RELATED"/>
    <property type="match status" value="1"/>
</dbReference>
<gene>
    <name evidence="2" type="ORF">L3X38_027232</name>
</gene>
<name>A0AAD4VNF7_PRUDU</name>
<evidence type="ECO:0000256" key="1">
    <source>
        <dbReference type="SAM" id="MobiDB-lite"/>
    </source>
</evidence>
<dbReference type="Proteomes" id="UP001054821">
    <property type="component" value="Chromosome 5"/>
</dbReference>
<feature type="compositionally biased region" description="Low complexity" evidence="1">
    <location>
        <begin position="12"/>
        <end position="58"/>
    </location>
</feature>
<keyword evidence="3" id="KW-1185">Reference proteome</keyword>
<evidence type="ECO:0000313" key="3">
    <source>
        <dbReference type="Proteomes" id="UP001054821"/>
    </source>
</evidence>
<sequence length="210" mass="22772">MSDLIRRRRAVTTTQSSEPPAQPTSAATAPTLMNHLAVGPAGSQAPASSASSVAQPVSTRQRHRPASTTDITSTDASGSQPVNYDKYVVFCSPNSRKETAKEVSLICGSPLTEDLGKYLGMPMLHSRITKLTYGSLIDKVHKRLASWKSKFLSLAGRATLIQAVTSAVPIYAMQTSKLPVSVGQELDKLNRNFFWGGSEKKLKIHLCQWD</sequence>
<proteinExistence type="predicted"/>
<organism evidence="2 3">
    <name type="scientific">Prunus dulcis</name>
    <name type="common">Almond</name>
    <name type="synonym">Amygdalus dulcis</name>
    <dbReference type="NCBI Taxonomy" id="3755"/>
    <lineage>
        <taxon>Eukaryota</taxon>
        <taxon>Viridiplantae</taxon>
        <taxon>Streptophyta</taxon>
        <taxon>Embryophyta</taxon>
        <taxon>Tracheophyta</taxon>
        <taxon>Spermatophyta</taxon>
        <taxon>Magnoliopsida</taxon>
        <taxon>eudicotyledons</taxon>
        <taxon>Gunneridae</taxon>
        <taxon>Pentapetalae</taxon>
        <taxon>rosids</taxon>
        <taxon>fabids</taxon>
        <taxon>Rosales</taxon>
        <taxon>Rosaceae</taxon>
        <taxon>Amygdaloideae</taxon>
        <taxon>Amygdaleae</taxon>
        <taxon>Prunus</taxon>
    </lineage>
</organism>
<dbReference type="AlphaFoldDB" id="A0AAD4VNF7"/>
<comment type="caution">
    <text evidence="2">The sequence shown here is derived from an EMBL/GenBank/DDBJ whole genome shotgun (WGS) entry which is preliminary data.</text>
</comment>
<feature type="compositionally biased region" description="Basic residues" evidence="1">
    <location>
        <begin position="1"/>
        <end position="10"/>
    </location>
</feature>
<feature type="compositionally biased region" description="Low complexity" evidence="1">
    <location>
        <begin position="66"/>
        <end position="78"/>
    </location>
</feature>
<dbReference type="EMBL" id="JAJFAZ020000005">
    <property type="protein sequence ID" value="KAI5327836.1"/>
    <property type="molecule type" value="Genomic_DNA"/>
</dbReference>
<protein>
    <submittedName>
        <fullName evidence="2">Uncharacterized protein</fullName>
    </submittedName>
</protein>